<dbReference type="OrthoDB" id="10414765at2759"/>
<evidence type="ECO:0000313" key="1">
    <source>
        <dbReference type="EMBL" id="CAH1393452.1"/>
    </source>
</evidence>
<sequence length="91" mass="10161">MNQNQKTRSSILRLTFAEMLKEQEPLCKMEFHFLLERTLCQERRGIGSQPASLYQGETIPPSPRAVCGLNPHPVTTTVAASLSLGNAPRCY</sequence>
<organism evidence="1 2">
    <name type="scientific">Nezara viridula</name>
    <name type="common">Southern green stink bug</name>
    <name type="synonym">Cimex viridulus</name>
    <dbReference type="NCBI Taxonomy" id="85310"/>
    <lineage>
        <taxon>Eukaryota</taxon>
        <taxon>Metazoa</taxon>
        <taxon>Ecdysozoa</taxon>
        <taxon>Arthropoda</taxon>
        <taxon>Hexapoda</taxon>
        <taxon>Insecta</taxon>
        <taxon>Pterygota</taxon>
        <taxon>Neoptera</taxon>
        <taxon>Paraneoptera</taxon>
        <taxon>Hemiptera</taxon>
        <taxon>Heteroptera</taxon>
        <taxon>Panheteroptera</taxon>
        <taxon>Pentatomomorpha</taxon>
        <taxon>Pentatomoidea</taxon>
        <taxon>Pentatomidae</taxon>
        <taxon>Pentatominae</taxon>
        <taxon>Nezara</taxon>
    </lineage>
</organism>
<protein>
    <submittedName>
        <fullName evidence="1">Uncharacterized protein</fullName>
    </submittedName>
</protein>
<gene>
    <name evidence="1" type="ORF">NEZAVI_LOCUS4123</name>
</gene>
<accession>A0A9P0H4E1</accession>
<proteinExistence type="predicted"/>
<dbReference type="Proteomes" id="UP001152798">
    <property type="component" value="Chromosome 2"/>
</dbReference>
<keyword evidence="2" id="KW-1185">Reference proteome</keyword>
<dbReference type="AlphaFoldDB" id="A0A9P0H4E1"/>
<dbReference type="EMBL" id="OV725078">
    <property type="protein sequence ID" value="CAH1393452.1"/>
    <property type="molecule type" value="Genomic_DNA"/>
</dbReference>
<reference evidence="1" key="1">
    <citation type="submission" date="2022-01" db="EMBL/GenBank/DDBJ databases">
        <authorList>
            <person name="King R."/>
        </authorList>
    </citation>
    <scope>NUCLEOTIDE SEQUENCE</scope>
</reference>
<evidence type="ECO:0000313" key="2">
    <source>
        <dbReference type="Proteomes" id="UP001152798"/>
    </source>
</evidence>
<name>A0A9P0H4E1_NEZVI</name>